<dbReference type="PANTHER" id="PTHR10454">
    <property type="entry name" value="CASPASE"/>
    <property type="match status" value="1"/>
</dbReference>
<dbReference type="KEGG" id="cvn:111115463"/>
<dbReference type="KEGG" id="cvn:111110874"/>
<dbReference type="GO" id="GO:0006508">
    <property type="term" value="P:proteolysis"/>
    <property type="evidence" value="ECO:0007669"/>
    <property type="project" value="InterPro"/>
</dbReference>
<dbReference type="PROSITE" id="PS50208">
    <property type="entry name" value="CASPASE_P20"/>
    <property type="match status" value="1"/>
</dbReference>
<dbReference type="Gene3D" id="3.40.50.1460">
    <property type="match status" value="1"/>
</dbReference>
<dbReference type="Pfam" id="PF00656">
    <property type="entry name" value="Peptidase_C14"/>
    <property type="match status" value="1"/>
</dbReference>
<dbReference type="PRINTS" id="PR00376">
    <property type="entry name" value="IL1BCENZYME"/>
</dbReference>
<dbReference type="GO" id="GO:0043525">
    <property type="term" value="P:positive regulation of neuron apoptotic process"/>
    <property type="evidence" value="ECO:0007669"/>
    <property type="project" value="TreeGrafter"/>
</dbReference>
<dbReference type="PANTHER" id="PTHR10454:SF210">
    <property type="entry name" value="CASPASE-2"/>
    <property type="match status" value="1"/>
</dbReference>
<reference evidence="6 7" key="1">
    <citation type="submission" date="2025-04" db="UniProtKB">
        <authorList>
            <consortium name="RefSeq"/>
        </authorList>
    </citation>
    <scope>IDENTIFICATION</scope>
    <source>
        <tissue evidence="6 7">Whole sample</tissue>
    </source>
</reference>
<evidence type="ECO:0000313" key="5">
    <source>
        <dbReference type="Proteomes" id="UP000694844"/>
    </source>
</evidence>
<dbReference type="GO" id="GO:0006915">
    <property type="term" value="P:apoptotic process"/>
    <property type="evidence" value="ECO:0007669"/>
    <property type="project" value="TreeGrafter"/>
</dbReference>
<dbReference type="SUPFAM" id="SSF52129">
    <property type="entry name" value="Caspase-like"/>
    <property type="match status" value="1"/>
</dbReference>
<gene>
    <name evidence="7" type="primary">LOC111115463</name>
    <name evidence="6" type="synonym">LOC111110874</name>
</gene>
<accession>A0A8B8C2M1</accession>
<name>A0A8B8C2M1_CRAVI</name>
<protein>
    <submittedName>
        <fullName evidence="6 7">Caspase-7-like</fullName>
    </submittedName>
</protein>
<evidence type="ECO:0000313" key="7">
    <source>
        <dbReference type="RefSeq" id="XP_022309923.1"/>
    </source>
</evidence>
<dbReference type="Proteomes" id="UP000694844">
    <property type="component" value="Chromosome 9"/>
</dbReference>
<evidence type="ECO:0000256" key="2">
    <source>
        <dbReference type="RuleBase" id="RU003971"/>
    </source>
</evidence>
<dbReference type="RefSeq" id="XP_022303232.1">
    <property type="nucleotide sequence ID" value="XM_022447524.1"/>
</dbReference>
<comment type="similarity">
    <text evidence="1 2">Belongs to the peptidase C14A family.</text>
</comment>
<feature type="domain" description="Caspase family p20" evidence="4">
    <location>
        <begin position="151"/>
        <end position="288"/>
    </location>
</feature>
<organism evidence="5 7">
    <name type="scientific">Crassostrea virginica</name>
    <name type="common">Eastern oyster</name>
    <dbReference type="NCBI Taxonomy" id="6565"/>
    <lineage>
        <taxon>Eukaryota</taxon>
        <taxon>Metazoa</taxon>
        <taxon>Spiralia</taxon>
        <taxon>Lophotrochozoa</taxon>
        <taxon>Mollusca</taxon>
        <taxon>Bivalvia</taxon>
        <taxon>Autobranchia</taxon>
        <taxon>Pteriomorphia</taxon>
        <taxon>Ostreida</taxon>
        <taxon>Ostreoidea</taxon>
        <taxon>Ostreidae</taxon>
        <taxon>Crassostrea</taxon>
    </lineage>
</organism>
<proteinExistence type="inferred from homology"/>
<evidence type="ECO:0000259" key="3">
    <source>
        <dbReference type="PROSITE" id="PS50207"/>
    </source>
</evidence>
<dbReference type="InterPro" id="IPR029030">
    <property type="entry name" value="Caspase-like_dom_sf"/>
</dbReference>
<keyword evidence="5" id="KW-1185">Reference proteome</keyword>
<dbReference type="AlphaFoldDB" id="A0A8B8C2M1"/>
<dbReference type="InterPro" id="IPR001309">
    <property type="entry name" value="Pept_C14_p20"/>
</dbReference>
<dbReference type="OrthoDB" id="8816507at2759"/>
<evidence type="ECO:0000313" key="6">
    <source>
        <dbReference type="RefSeq" id="XP_022303232.1"/>
    </source>
</evidence>
<dbReference type="InterPro" id="IPR002138">
    <property type="entry name" value="Pept_C14_p10"/>
</dbReference>
<sequence>MDEISTDGPCDSNGLQNVKSFGRSMIDARLCKPGDEFDESEVLRMPRRASPCLSKIIEAKYKLGNGTTGSIQTDDANDMKTFEIDSDNSLFVDLNNDFPTKDTELNNPYIRDHSGIKAIYPNSSKRRTDKLPVSISRSVFLATEYKMDHPKRGKALVINNMRYADKRQRPEREDSIKDATAIASLLERLKFEPVKTKTGHQEEILIHNLSSTKLMELLKDATDPDVNDYSDCDCFVMVVLSYGINGAIMCCEGETDRLIPVEDVIGQFTADKCPSLAMKPKLFFMQLCPAFTYNIADSVRDTKAPSSKPSVQSIPTEADILCQISTIPGTYGWYADDMSWYIEVLKKSLERNLCEPLRQYRKSKDIMDILLCVNSLYLEKLREQGIRPSQSYSTPQITSTLTKQLYFTPKEGDLNL</sequence>
<feature type="domain" description="Caspase family p10" evidence="3">
    <location>
        <begin position="310"/>
        <end position="409"/>
    </location>
</feature>
<dbReference type="InterPro" id="IPR015917">
    <property type="entry name" value="Pept_C14A"/>
</dbReference>
<dbReference type="PROSITE" id="PS50207">
    <property type="entry name" value="CASPASE_P10"/>
    <property type="match status" value="1"/>
</dbReference>
<dbReference type="GO" id="GO:0005737">
    <property type="term" value="C:cytoplasm"/>
    <property type="evidence" value="ECO:0007669"/>
    <property type="project" value="TreeGrafter"/>
</dbReference>
<evidence type="ECO:0000256" key="1">
    <source>
        <dbReference type="ARBA" id="ARBA00010134"/>
    </source>
</evidence>
<dbReference type="GO" id="GO:0004197">
    <property type="term" value="F:cysteine-type endopeptidase activity"/>
    <property type="evidence" value="ECO:0007669"/>
    <property type="project" value="InterPro"/>
</dbReference>
<dbReference type="InterPro" id="IPR002398">
    <property type="entry name" value="Pept_C14"/>
</dbReference>
<dbReference type="GeneID" id="111115463"/>
<dbReference type="InterPro" id="IPR011600">
    <property type="entry name" value="Pept_C14_caspase"/>
</dbReference>
<dbReference type="SMART" id="SM00115">
    <property type="entry name" value="CASc"/>
    <property type="match status" value="1"/>
</dbReference>
<evidence type="ECO:0000259" key="4">
    <source>
        <dbReference type="PROSITE" id="PS50208"/>
    </source>
</evidence>
<dbReference type="RefSeq" id="XP_022309923.1">
    <property type="nucleotide sequence ID" value="XM_022454215.1"/>
</dbReference>